<sequence length="59" mass="6634">MDLKATELEHIKDLLGKNAIVIFSNGQVKCAELPEHGIVEITTHANKVTFVEKKVKEKF</sequence>
<organism evidence="1 2">
    <name type="scientific">Enterococcus plantarum</name>
    <dbReference type="NCBI Taxonomy" id="1077675"/>
    <lineage>
        <taxon>Bacteria</taxon>
        <taxon>Bacillati</taxon>
        <taxon>Bacillota</taxon>
        <taxon>Bacilli</taxon>
        <taxon>Lactobacillales</taxon>
        <taxon>Enterococcaceae</taxon>
        <taxon>Enterococcus</taxon>
    </lineage>
</organism>
<protein>
    <submittedName>
        <fullName evidence="1">Uncharacterized protein</fullName>
    </submittedName>
</protein>
<reference evidence="1 2" key="1">
    <citation type="submission" date="2017-11" db="EMBL/GenBank/DDBJ databases">
        <title>Draft genome sequence of Enterococcus plantarum TRW2 strain isolated from lettuce.</title>
        <authorList>
            <person name="Kim E.B."/>
            <person name="Marco M.L."/>
            <person name="Williams T.R."/>
            <person name="You I.H."/>
        </authorList>
    </citation>
    <scope>NUCLEOTIDE SEQUENCE [LARGE SCALE GENOMIC DNA]</scope>
    <source>
        <strain evidence="1 2">TRW2</strain>
    </source>
</reference>
<gene>
    <name evidence="1" type="ORF">CI088_00195</name>
</gene>
<evidence type="ECO:0000313" key="1">
    <source>
        <dbReference type="EMBL" id="PZL78226.1"/>
    </source>
</evidence>
<proteinExistence type="predicted"/>
<dbReference type="EMBL" id="PIEU01000001">
    <property type="protein sequence ID" value="PZL78226.1"/>
    <property type="molecule type" value="Genomic_DNA"/>
</dbReference>
<dbReference type="Proteomes" id="UP000249828">
    <property type="component" value="Unassembled WGS sequence"/>
</dbReference>
<evidence type="ECO:0000313" key="2">
    <source>
        <dbReference type="Proteomes" id="UP000249828"/>
    </source>
</evidence>
<dbReference type="RefSeq" id="WP_111246767.1">
    <property type="nucleotide sequence ID" value="NZ_PIEU01000001.1"/>
</dbReference>
<accession>A0A2W3ZFB7</accession>
<dbReference type="Pfam" id="PF17356">
    <property type="entry name" value="PBSX_XtrA"/>
    <property type="match status" value="1"/>
</dbReference>
<dbReference type="AlphaFoldDB" id="A0A2W3ZFB7"/>
<name>A0A2W3ZFB7_9ENTE</name>
<comment type="caution">
    <text evidence="1">The sequence shown here is derived from an EMBL/GenBank/DDBJ whole genome shotgun (WGS) entry which is preliminary data.</text>
</comment>
<dbReference type="InterPro" id="IPR035530">
    <property type="entry name" value="PBSX_XtrA"/>
</dbReference>
<keyword evidence="2" id="KW-1185">Reference proteome</keyword>